<dbReference type="AlphaFoldDB" id="G4TQY6"/>
<feature type="compositionally biased region" description="Basic and acidic residues" evidence="1">
    <location>
        <begin position="9"/>
        <end position="19"/>
    </location>
</feature>
<dbReference type="OMA" id="IGHFNRR"/>
<keyword evidence="3" id="KW-1185">Reference proteome</keyword>
<proteinExistence type="predicted"/>
<dbReference type="PANTHER" id="PTHR40644">
    <property type="entry name" value="UPF0653 PROTEIN C607.02C"/>
    <property type="match status" value="1"/>
</dbReference>
<dbReference type="OrthoDB" id="5876637at2759"/>
<comment type="caution">
    <text evidence="2">The sequence shown here is derived from an EMBL/GenBank/DDBJ whole genome shotgun (WGS) entry which is preliminary data.</text>
</comment>
<evidence type="ECO:0000313" key="3">
    <source>
        <dbReference type="Proteomes" id="UP000007148"/>
    </source>
</evidence>
<dbReference type="eggNOG" id="ENOG502S71P">
    <property type="taxonomic scope" value="Eukaryota"/>
</dbReference>
<organism evidence="2 3">
    <name type="scientific">Serendipita indica (strain DSM 11827)</name>
    <name type="common">Root endophyte fungus</name>
    <name type="synonym">Piriformospora indica</name>
    <dbReference type="NCBI Taxonomy" id="1109443"/>
    <lineage>
        <taxon>Eukaryota</taxon>
        <taxon>Fungi</taxon>
        <taxon>Dikarya</taxon>
        <taxon>Basidiomycota</taxon>
        <taxon>Agaricomycotina</taxon>
        <taxon>Agaricomycetes</taxon>
        <taxon>Sebacinales</taxon>
        <taxon>Serendipitaceae</taxon>
        <taxon>Serendipita</taxon>
    </lineage>
</organism>
<reference evidence="2 3" key="1">
    <citation type="journal article" date="2011" name="PLoS Pathog.">
        <title>Endophytic Life Strategies Decoded by Genome and Transcriptome Analyses of the Mutualistic Root Symbiont Piriformospora indica.</title>
        <authorList>
            <person name="Zuccaro A."/>
            <person name="Lahrmann U."/>
            <person name="Guldener U."/>
            <person name="Langen G."/>
            <person name="Pfiffi S."/>
            <person name="Biedenkopf D."/>
            <person name="Wong P."/>
            <person name="Samans B."/>
            <person name="Grimm C."/>
            <person name="Basiewicz M."/>
            <person name="Murat C."/>
            <person name="Martin F."/>
            <person name="Kogel K.H."/>
        </authorList>
    </citation>
    <scope>NUCLEOTIDE SEQUENCE [LARGE SCALE GENOMIC DNA]</scope>
    <source>
        <strain evidence="2 3">DSM 11827</strain>
    </source>
</reference>
<dbReference type="EMBL" id="CAFZ01000248">
    <property type="protein sequence ID" value="CCA73729.1"/>
    <property type="molecule type" value="Genomic_DNA"/>
</dbReference>
<name>G4TQY6_SERID</name>
<dbReference type="HOGENOM" id="CLU_075896_0_0_1"/>
<protein>
    <submittedName>
        <fullName evidence="2">Uncharacterized protein</fullName>
    </submittedName>
</protein>
<dbReference type="STRING" id="1109443.G4TQY6"/>
<dbReference type="InParanoid" id="G4TQY6"/>
<gene>
    <name evidence="2" type="ORF">PIIN_07684</name>
</gene>
<feature type="region of interest" description="Disordered" evidence="1">
    <location>
        <begin position="51"/>
        <end position="103"/>
    </location>
</feature>
<evidence type="ECO:0000313" key="2">
    <source>
        <dbReference type="EMBL" id="CCA73729.1"/>
    </source>
</evidence>
<evidence type="ECO:0000256" key="1">
    <source>
        <dbReference type="SAM" id="MobiDB-lite"/>
    </source>
</evidence>
<sequence>MPHKKAKRSVREEERRAKGSDLVPSSAHYSLQNEPIPKSIARVLNASMLRDSYNKKRKREDELSTNNQPKARMMDAESTKSSKKRKTEKETLQILPGESLGDFNRRVEDAMRADVRSAVRAGQANMRRQEATEKAERKDKLENQPSPVETNSTGKVVTKNVRTHPSTSQQPGAKPRKTDFESLDSRAPKRLNDIAQAPPDLSTLTAKADKLLAKDKKGEAFGKKDVVPPEQRRMMEIEREKAIKRYRELKERKVARGDKGLNPSLSMDHT</sequence>
<feature type="compositionally biased region" description="Basic and acidic residues" evidence="1">
    <location>
        <begin position="127"/>
        <end position="142"/>
    </location>
</feature>
<dbReference type="Proteomes" id="UP000007148">
    <property type="component" value="Unassembled WGS sequence"/>
</dbReference>
<dbReference type="PANTHER" id="PTHR40644:SF1">
    <property type="entry name" value="UPF0653 PROTEIN C607.02C"/>
    <property type="match status" value="1"/>
</dbReference>
<feature type="compositionally biased region" description="Basic and acidic residues" evidence="1">
    <location>
        <begin position="176"/>
        <end position="192"/>
    </location>
</feature>
<feature type="compositionally biased region" description="Polar residues" evidence="1">
    <location>
        <begin position="143"/>
        <end position="155"/>
    </location>
</feature>
<accession>G4TQY6</accession>
<feature type="region of interest" description="Disordered" evidence="1">
    <location>
        <begin position="1"/>
        <end position="36"/>
    </location>
</feature>
<feature type="region of interest" description="Disordered" evidence="1">
    <location>
        <begin position="118"/>
        <end position="202"/>
    </location>
</feature>